<evidence type="ECO:0000256" key="9">
    <source>
        <dbReference type="ARBA" id="ARBA00022741"/>
    </source>
</evidence>
<feature type="binding site" evidence="19">
    <location>
        <begin position="28"/>
        <end position="29"/>
    </location>
    <ligand>
        <name>D-ribulose 5-phosphate</name>
        <dbReference type="ChEBI" id="CHEBI:58121"/>
    </ligand>
</feature>
<evidence type="ECO:0000256" key="15">
    <source>
        <dbReference type="ARBA" id="ARBA00023239"/>
    </source>
</evidence>
<proteinExistence type="inferred from homology"/>
<feature type="region of interest" description="Disordered" evidence="20">
    <location>
        <begin position="416"/>
        <end position="453"/>
    </location>
</feature>
<evidence type="ECO:0000256" key="6">
    <source>
        <dbReference type="ARBA" id="ARBA00005520"/>
    </source>
</evidence>
<dbReference type="InterPro" id="IPR032677">
    <property type="entry name" value="GTP_cyclohydro_II"/>
</dbReference>
<feature type="domain" description="GTP cyclohydrolase II" evidence="21">
    <location>
        <begin position="208"/>
        <end position="375"/>
    </location>
</feature>
<evidence type="ECO:0000256" key="10">
    <source>
        <dbReference type="ARBA" id="ARBA00022801"/>
    </source>
</evidence>
<dbReference type="PANTHER" id="PTHR21327:SF18">
    <property type="entry name" value="3,4-DIHYDROXY-2-BUTANONE 4-PHOSPHATE SYNTHASE"/>
    <property type="match status" value="1"/>
</dbReference>
<evidence type="ECO:0000256" key="20">
    <source>
        <dbReference type="SAM" id="MobiDB-lite"/>
    </source>
</evidence>
<keyword evidence="11 19" id="KW-0862">Zinc</keyword>
<dbReference type="Gene3D" id="3.90.870.10">
    <property type="entry name" value="DHBP synthase"/>
    <property type="match status" value="1"/>
</dbReference>
<dbReference type="FunFam" id="3.40.50.10990:FF:000001">
    <property type="entry name" value="Riboflavin biosynthesis protein RibBA"/>
    <property type="match status" value="1"/>
</dbReference>
<feature type="binding site" evidence="19">
    <location>
        <position position="274"/>
    </location>
    <ligand>
        <name>GTP</name>
        <dbReference type="ChEBI" id="CHEBI:37565"/>
    </ligand>
</feature>
<evidence type="ECO:0000256" key="3">
    <source>
        <dbReference type="ARBA" id="ARBA00002284"/>
    </source>
</evidence>
<dbReference type="InterPro" id="IPR036144">
    <property type="entry name" value="RibA-like_sf"/>
</dbReference>
<feature type="binding site" evidence="19">
    <location>
        <position position="354"/>
    </location>
    <ligand>
        <name>GTP</name>
        <dbReference type="ChEBI" id="CHEBI:37565"/>
    </ligand>
</feature>
<comment type="catalytic activity">
    <reaction evidence="18 19">
        <text>GTP + 4 H2O = 2,5-diamino-6-hydroxy-4-(5-phosphoribosylamino)-pyrimidine + formate + 2 phosphate + 3 H(+)</text>
        <dbReference type="Rhea" id="RHEA:23704"/>
        <dbReference type="ChEBI" id="CHEBI:15377"/>
        <dbReference type="ChEBI" id="CHEBI:15378"/>
        <dbReference type="ChEBI" id="CHEBI:15740"/>
        <dbReference type="ChEBI" id="CHEBI:37565"/>
        <dbReference type="ChEBI" id="CHEBI:43474"/>
        <dbReference type="ChEBI" id="CHEBI:58614"/>
        <dbReference type="EC" id="3.5.4.25"/>
    </reaction>
</comment>
<feature type="region of interest" description="DHBP synthase" evidence="19">
    <location>
        <begin position="1"/>
        <end position="202"/>
    </location>
</feature>
<feature type="active site" description="Nucleophile; for GTP cyclohydrolase activity" evidence="19">
    <location>
        <position position="333"/>
    </location>
</feature>
<dbReference type="PANTHER" id="PTHR21327">
    <property type="entry name" value="GTP CYCLOHYDROLASE II-RELATED"/>
    <property type="match status" value="1"/>
</dbReference>
<gene>
    <name evidence="22" type="primary">ribA</name>
    <name evidence="19" type="synonym">ribBA</name>
    <name evidence="22" type="ORF">GCM10011354_24220</name>
</gene>
<evidence type="ECO:0000256" key="7">
    <source>
        <dbReference type="ARBA" id="ARBA00022619"/>
    </source>
</evidence>
<keyword evidence="10 19" id="KW-0378">Hydrolase</keyword>
<feature type="binding site" evidence="19">
    <location>
        <position position="33"/>
    </location>
    <ligand>
        <name>D-ribulose 5-phosphate</name>
        <dbReference type="ChEBI" id="CHEBI:58121"/>
    </ligand>
</feature>
<dbReference type="GO" id="GO:0009231">
    <property type="term" value="P:riboflavin biosynthetic process"/>
    <property type="evidence" value="ECO:0007669"/>
    <property type="project" value="UniProtKB-UniRule"/>
</dbReference>
<feature type="region of interest" description="GTP cyclohydrolase II" evidence="19">
    <location>
        <begin position="203"/>
        <end position="453"/>
    </location>
</feature>
<dbReference type="GO" id="GO:0003935">
    <property type="term" value="F:GTP cyclohydrolase II activity"/>
    <property type="evidence" value="ECO:0007669"/>
    <property type="project" value="UniProtKB-UniRule"/>
</dbReference>
<comment type="pathway">
    <text evidence="5 19">Cofactor biosynthesis; riboflavin biosynthesis; 2-hydroxy-3-oxobutyl phosphate from D-ribulose 5-phosphate: step 1/1.</text>
</comment>
<evidence type="ECO:0000256" key="5">
    <source>
        <dbReference type="ARBA" id="ARBA00004904"/>
    </source>
</evidence>
<evidence type="ECO:0000256" key="16">
    <source>
        <dbReference type="ARBA" id="ARBA00023268"/>
    </source>
</evidence>
<comment type="cofactor">
    <cofactor evidence="19">
        <name>Zn(2+)</name>
        <dbReference type="ChEBI" id="CHEBI:29105"/>
    </cofactor>
    <text evidence="19">Binds 1 zinc ion per subunit.</text>
</comment>
<evidence type="ECO:0000256" key="18">
    <source>
        <dbReference type="ARBA" id="ARBA00049295"/>
    </source>
</evidence>
<dbReference type="OrthoDB" id="9793111at2"/>
<evidence type="ECO:0000313" key="22">
    <source>
        <dbReference type="EMBL" id="GGI07462.1"/>
    </source>
</evidence>
<comment type="cofactor">
    <cofactor evidence="19">
        <name>Mg(2+)</name>
        <dbReference type="ChEBI" id="CHEBI:18420"/>
    </cofactor>
    <cofactor evidence="19">
        <name>Mn(2+)</name>
        <dbReference type="ChEBI" id="CHEBI:29035"/>
    </cofactor>
    <text evidence="19">Binds 2 divalent metal cations per subunit. Magnesium or manganese.</text>
</comment>
<keyword evidence="14 19" id="KW-0464">Manganese</keyword>
<dbReference type="UniPathway" id="UPA00275">
    <property type="reaction ID" value="UER00399"/>
</dbReference>
<dbReference type="EC" id="3.5.4.25" evidence="19"/>
<feature type="binding site" evidence="19">
    <location>
        <position position="319"/>
    </location>
    <ligand>
        <name>GTP</name>
        <dbReference type="ChEBI" id="CHEBI:37565"/>
    </ligand>
</feature>
<dbReference type="InterPro" id="IPR017945">
    <property type="entry name" value="DHBP_synth_RibB-like_a/b_dom"/>
</dbReference>
<dbReference type="Pfam" id="PF00925">
    <property type="entry name" value="GTP_cyclohydro2"/>
    <property type="match status" value="1"/>
</dbReference>
<dbReference type="AlphaFoldDB" id="A0A8J3AFK6"/>
<evidence type="ECO:0000256" key="8">
    <source>
        <dbReference type="ARBA" id="ARBA00022723"/>
    </source>
</evidence>
<evidence type="ECO:0000259" key="21">
    <source>
        <dbReference type="Pfam" id="PF00925"/>
    </source>
</evidence>
<feature type="binding site" evidence="19">
    <location>
        <position position="271"/>
    </location>
    <ligand>
        <name>Zn(2+)</name>
        <dbReference type="ChEBI" id="CHEBI:29105"/>
        <note>catalytic</note>
    </ligand>
</feature>
<dbReference type="EC" id="4.1.99.12" evidence="19"/>
<feature type="binding site" evidence="19">
    <location>
        <position position="258"/>
    </location>
    <ligand>
        <name>Zn(2+)</name>
        <dbReference type="ChEBI" id="CHEBI:29105"/>
        <note>catalytic</note>
    </ligand>
</feature>
<dbReference type="NCBIfam" id="NF001591">
    <property type="entry name" value="PRK00393.1"/>
    <property type="match status" value="1"/>
</dbReference>
<reference evidence="22" key="2">
    <citation type="submission" date="2020-09" db="EMBL/GenBank/DDBJ databases">
        <authorList>
            <person name="Sun Q."/>
            <person name="Zhou Y."/>
        </authorList>
    </citation>
    <scope>NUCLEOTIDE SEQUENCE</scope>
    <source>
        <strain evidence="22">CGMCC 1.14988</strain>
    </source>
</reference>
<feature type="binding site" evidence="19">
    <location>
        <begin position="253"/>
        <end position="257"/>
    </location>
    <ligand>
        <name>GTP</name>
        <dbReference type="ChEBI" id="CHEBI:37565"/>
    </ligand>
</feature>
<evidence type="ECO:0000256" key="4">
    <source>
        <dbReference type="ARBA" id="ARBA00004853"/>
    </source>
</evidence>
<dbReference type="InterPro" id="IPR000422">
    <property type="entry name" value="DHBP_synthase_RibB"/>
</dbReference>
<feature type="active site" description="Proton acceptor; for GTP cyclohydrolase activity" evidence="19">
    <location>
        <position position="331"/>
    </location>
</feature>
<comment type="similarity">
    <text evidence="19">In the C-terminal section; belongs to the GTP cyclohydrolase II family.</text>
</comment>
<feature type="binding site" evidence="19">
    <location>
        <position position="359"/>
    </location>
    <ligand>
        <name>GTP</name>
        <dbReference type="ChEBI" id="CHEBI:37565"/>
    </ligand>
</feature>
<dbReference type="HAMAP" id="MF_00180">
    <property type="entry name" value="RibB"/>
    <property type="match status" value="1"/>
</dbReference>
<dbReference type="HAMAP" id="MF_00179">
    <property type="entry name" value="RibA"/>
    <property type="match status" value="1"/>
</dbReference>
<dbReference type="Pfam" id="PF00926">
    <property type="entry name" value="DHBP_synthase"/>
    <property type="match status" value="1"/>
</dbReference>
<dbReference type="GO" id="GO:0008686">
    <property type="term" value="F:3,4-dihydroxy-2-butanone-4-phosphate synthase activity"/>
    <property type="evidence" value="ECO:0007669"/>
    <property type="project" value="UniProtKB-UniRule"/>
</dbReference>
<feature type="binding site" evidence="19">
    <location>
        <position position="144"/>
    </location>
    <ligand>
        <name>Mg(2+)</name>
        <dbReference type="ChEBI" id="CHEBI:18420"/>
        <label>2</label>
    </ligand>
</feature>
<dbReference type="HAMAP" id="MF_01283">
    <property type="entry name" value="RibBA"/>
    <property type="match status" value="1"/>
</dbReference>
<evidence type="ECO:0000256" key="14">
    <source>
        <dbReference type="ARBA" id="ARBA00023211"/>
    </source>
</evidence>
<feature type="binding site" evidence="19">
    <location>
        <position position="29"/>
    </location>
    <ligand>
        <name>Mg(2+)</name>
        <dbReference type="ChEBI" id="CHEBI:18420"/>
        <label>2</label>
    </ligand>
</feature>
<dbReference type="FunFam" id="3.90.870.10:FF:000001">
    <property type="entry name" value="Riboflavin biosynthesis protein RibBA"/>
    <property type="match status" value="1"/>
</dbReference>
<keyword evidence="9 19" id="KW-0547">Nucleotide-binding</keyword>
<evidence type="ECO:0000256" key="12">
    <source>
        <dbReference type="ARBA" id="ARBA00022842"/>
    </source>
</evidence>
<evidence type="ECO:0000256" key="17">
    <source>
        <dbReference type="ARBA" id="ARBA00043932"/>
    </source>
</evidence>
<dbReference type="SUPFAM" id="SSF142695">
    <property type="entry name" value="RibA-like"/>
    <property type="match status" value="1"/>
</dbReference>
<dbReference type="NCBIfam" id="TIGR00505">
    <property type="entry name" value="ribA"/>
    <property type="match status" value="1"/>
</dbReference>
<evidence type="ECO:0000256" key="13">
    <source>
        <dbReference type="ARBA" id="ARBA00023134"/>
    </source>
</evidence>
<dbReference type="InterPro" id="IPR000926">
    <property type="entry name" value="RibA"/>
</dbReference>
<dbReference type="SUPFAM" id="SSF55821">
    <property type="entry name" value="YrdC/RibB"/>
    <property type="match status" value="1"/>
</dbReference>
<comment type="cofactor">
    <cofactor evidence="2">
        <name>Mn(2+)</name>
        <dbReference type="ChEBI" id="CHEBI:29035"/>
    </cofactor>
</comment>
<dbReference type="NCBIfam" id="TIGR00506">
    <property type="entry name" value="ribB"/>
    <property type="match status" value="1"/>
</dbReference>
<comment type="function">
    <text evidence="17 19">Catalyzes the conversion of GTP to 2,5-diamino-6-ribosylamino-4(3H)-pyrimidinone 5'-phosphate (DARP), formate and pyrophosphate.</text>
</comment>
<keyword evidence="15 19" id="KW-0456">Lyase</keyword>
<feature type="binding site" evidence="19">
    <location>
        <position position="269"/>
    </location>
    <ligand>
        <name>Zn(2+)</name>
        <dbReference type="ChEBI" id="CHEBI:29105"/>
        <note>catalytic</note>
    </ligand>
</feature>
<dbReference type="InterPro" id="IPR016299">
    <property type="entry name" value="Riboflavin_synth_RibBA"/>
</dbReference>
<reference evidence="22" key="1">
    <citation type="journal article" date="2014" name="Int. J. Syst. Evol. Microbiol.">
        <title>Complete genome sequence of Corynebacterium casei LMG S-19264T (=DSM 44701T), isolated from a smear-ripened cheese.</title>
        <authorList>
            <consortium name="US DOE Joint Genome Institute (JGI-PGF)"/>
            <person name="Walter F."/>
            <person name="Albersmeier A."/>
            <person name="Kalinowski J."/>
            <person name="Ruckert C."/>
        </authorList>
    </citation>
    <scope>NUCLEOTIDE SEQUENCE</scope>
    <source>
        <strain evidence="22">CGMCC 1.14988</strain>
    </source>
</reference>
<keyword evidence="8 19" id="KW-0479">Metal-binding</keyword>
<comment type="caution">
    <text evidence="22">The sequence shown here is derived from an EMBL/GenBank/DDBJ whole genome shotgun (WGS) entry which is preliminary data.</text>
</comment>
<evidence type="ECO:0000256" key="1">
    <source>
        <dbReference type="ARBA" id="ARBA00000141"/>
    </source>
</evidence>
<evidence type="ECO:0000256" key="19">
    <source>
        <dbReference type="HAMAP-Rule" id="MF_01283"/>
    </source>
</evidence>
<dbReference type="Gene3D" id="3.40.50.10990">
    <property type="entry name" value="GTP cyclohydrolase II"/>
    <property type="match status" value="1"/>
</dbReference>
<dbReference type="CDD" id="cd00641">
    <property type="entry name" value="GTP_cyclohydro2"/>
    <property type="match status" value="1"/>
</dbReference>
<comment type="pathway">
    <text evidence="4 19">Cofactor biosynthesis; riboflavin biosynthesis; 5-amino-6-(D-ribitylamino)uracil from GTP: step 1/4.</text>
</comment>
<dbReference type="GO" id="GO:0005525">
    <property type="term" value="F:GTP binding"/>
    <property type="evidence" value="ECO:0007669"/>
    <property type="project" value="UniProtKB-KW"/>
</dbReference>
<comment type="function">
    <text evidence="3 19">Catalyzes the conversion of D-ribulose 5-phosphate to formate and 3,4-dihydroxy-2-butanone 4-phosphate.</text>
</comment>
<keyword evidence="12 19" id="KW-0460">Magnesium</keyword>
<evidence type="ECO:0000313" key="23">
    <source>
        <dbReference type="Proteomes" id="UP000650511"/>
    </source>
</evidence>
<comment type="catalytic activity">
    <reaction evidence="1 19">
        <text>D-ribulose 5-phosphate = (2S)-2-hydroxy-3-oxobutyl phosphate + formate + H(+)</text>
        <dbReference type="Rhea" id="RHEA:18457"/>
        <dbReference type="ChEBI" id="CHEBI:15378"/>
        <dbReference type="ChEBI" id="CHEBI:15740"/>
        <dbReference type="ChEBI" id="CHEBI:58121"/>
        <dbReference type="ChEBI" id="CHEBI:58830"/>
        <dbReference type="EC" id="4.1.99.12"/>
    </reaction>
</comment>
<feature type="site" description="Essential for DHBP synthase activity" evidence="19">
    <location>
        <position position="165"/>
    </location>
</feature>
<dbReference type="GO" id="GO:0030145">
    <property type="term" value="F:manganese ion binding"/>
    <property type="evidence" value="ECO:0007669"/>
    <property type="project" value="UniProtKB-UniRule"/>
</dbReference>
<dbReference type="GO" id="GO:0005829">
    <property type="term" value="C:cytosol"/>
    <property type="evidence" value="ECO:0007669"/>
    <property type="project" value="TreeGrafter"/>
</dbReference>
<keyword evidence="13 19" id="KW-0342">GTP-binding</keyword>
<dbReference type="Proteomes" id="UP000650511">
    <property type="component" value="Unassembled WGS sequence"/>
</dbReference>
<accession>A0A8J3AFK6</accession>
<sequence length="453" mass="48548">MTEFATIDEAVEIIRAGGMVIVVDDEDRENEGDLVLAADAATPEQLAFVVNHTSGVVCVPMFGEDLDRLRIPMMVVDNEDPKGTAYTVSVDAVEGTSTGISAADRARTIQVLADPDSGPLDVHRPGHVFPLRYHPGGVLRRPGHTEASVDLARLAGRRPAAVIAEVVNPDGSMARVPDLERFAAEHDLVIVTIADLVAHRREREQLVERVAVAKLPTPYGDWRMIGYRSDADGTESIALLHGEPEGRANVLVRMHSECLTGDVFRSLRCDCGPQLDLAMARIADEGEGVIVYLRGHEGRGIGLLHKLQAYELQDAGVDTVDANLQLGLPADARDYGTGAMILADLGLSSLRLLTNNPSKRAALGGFGLSIVDRVPVEVLPNDANEHYLQTKAERMGHEYTGQDVAVSTGVGDIAKQRATAPAAVEKPTPRGVGMAPSPDDVPARDDDSRKDLA</sequence>
<keyword evidence="16 19" id="KW-0511">Multifunctional enzyme</keyword>
<dbReference type="GO" id="GO:0000287">
    <property type="term" value="F:magnesium ion binding"/>
    <property type="evidence" value="ECO:0007669"/>
    <property type="project" value="UniProtKB-UniRule"/>
</dbReference>
<feature type="binding site" evidence="19">
    <location>
        <begin position="141"/>
        <end position="145"/>
    </location>
    <ligand>
        <name>D-ribulose 5-phosphate</name>
        <dbReference type="ChEBI" id="CHEBI:58121"/>
    </ligand>
</feature>
<keyword evidence="7 19" id="KW-0686">Riboflavin biosynthesis</keyword>
<name>A0A8J3AFK6_9ACTN</name>
<dbReference type="NCBIfam" id="NF006803">
    <property type="entry name" value="PRK09311.1"/>
    <property type="match status" value="1"/>
</dbReference>
<comment type="similarity">
    <text evidence="6 19">In the N-terminal section; belongs to the DHBP synthase family.</text>
</comment>
<feature type="site" description="Essential for DHBP synthase activity" evidence="19">
    <location>
        <position position="127"/>
    </location>
</feature>
<dbReference type="EMBL" id="BMHA01000008">
    <property type="protein sequence ID" value="GGI07462.1"/>
    <property type="molecule type" value="Genomic_DNA"/>
</dbReference>
<feature type="binding site" evidence="19">
    <location>
        <begin position="297"/>
        <end position="299"/>
    </location>
    <ligand>
        <name>GTP</name>
        <dbReference type="ChEBI" id="CHEBI:37565"/>
    </ligand>
</feature>
<feature type="binding site" evidence="19">
    <location>
        <position position="165"/>
    </location>
    <ligand>
        <name>D-ribulose 5-phosphate</name>
        <dbReference type="ChEBI" id="CHEBI:58121"/>
    </ligand>
</feature>
<dbReference type="PIRSF" id="PIRSF001259">
    <property type="entry name" value="RibA"/>
    <property type="match status" value="1"/>
</dbReference>
<evidence type="ECO:0000256" key="2">
    <source>
        <dbReference type="ARBA" id="ARBA00001936"/>
    </source>
</evidence>
<evidence type="ECO:0000256" key="11">
    <source>
        <dbReference type="ARBA" id="ARBA00022833"/>
    </source>
</evidence>
<dbReference type="RefSeq" id="WP_130649874.1">
    <property type="nucleotide sequence ID" value="NZ_BMHA01000008.1"/>
</dbReference>
<dbReference type="GO" id="GO:0008270">
    <property type="term" value="F:zinc ion binding"/>
    <property type="evidence" value="ECO:0007669"/>
    <property type="project" value="UniProtKB-UniRule"/>
</dbReference>
<feature type="binding site" evidence="19">
    <location>
        <position position="29"/>
    </location>
    <ligand>
        <name>Mg(2+)</name>
        <dbReference type="ChEBI" id="CHEBI:18420"/>
        <label>1</label>
    </ligand>
</feature>
<organism evidence="22 23">
    <name type="scientific">Egicoccus halophilus</name>
    <dbReference type="NCBI Taxonomy" id="1670830"/>
    <lineage>
        <taxon>Bacteria</taxon>
        <taxon>Bacillati</taxon>
        <taxon>Actinomycetota</taxon>
        <taxon>Nitriliruptoria</taxon>
        <taxon>Egicoccales</taxon>
        <taxon>Egicoccaceae</taxon>
        <taxon>Egicoccus</taxon>
    </lineage>
</organism>
<keyword evidence="23" id="KW-1185">Reference proteome</keyword>
<protein>
    <recommendedName>
        <fullName evidence="19">Riboflavin biosynthesis protein RibBA</fullName>
    </recommendedName>
    <domain>
        <recommendedName>
            <fullName evidence="19">3,4-dihydroxy-2-butanone 4-phosphate synthase</fullName>
            <shortName evidence="19">DHBP synthase</shortName>
            <ecNumber evidence="19">4.1.99.12</ecNumber>
        </recommendedName>
    </domain>
    <domain>
        <recommendedName>
            <fullName evidence="19">GTP cyclohydrolase-2</fullName>
            <ecNumber evidence="19">3.5.4.25</ecNumber>
        </recommendedName>
        <alternativeName>
            <fullName evidence="19">GTP cyclohydrolase II</fullName>
        </alternativeName>
    </domain>
</protein>
<feature type="compositionally biased region" description="Basic and acidic residues" evidence="20">
    <location>
        <begin position="441"/>
        <end position="453"/>
    </location>
</feature>